<gene>
    <name evidence="2" type="ORF">Nans01_15430</name>
</gene>
<dbReference type="Pfam" id="PF14230">
    <property type="entry name" value="DUF4333"/>
    <property type="match status" value="1"/>
</dbReference>
<dbReference type="AlphaFoldDB" id="A0A9W6UHZ2"/>
<dbReference type="InterPro" id="IPR025637">
    <property type="entry name" value="DUF4333"/>
</dbReference>
<reference evidence="2" key="1">
    <citation type="submission" date="2023-02" db="EMBL/GenBank/DDBJ databases">
        <title>Nocardiopsis ansamitocini NBRC 112285.</title>
        <authorList>
            <person name="Ichikawa N."/>
            <person name="Sato H."/>
            <person name="Tonouchi N."/>
        </authorList>
    </citation>
    <scope>NUCLEOTIDE SEQUENCE</scope>
    <source>
        <strain evidence="2">NBRC 112285</strain>
    </source>
</reference>
<comment type="caution">
    <text evidence="2">The sequence shown here is derived from an EMBL/GenBank/DDBJ whole genome shotgun (WGS) entry which is preliminary data.</text>
</comment>
<protein>
    <recommendedName>
        <fullName evidence="1">DUF4333 domain-containing protein</fullName>
    </recommendedName>
</protein>
<dbReference type="EMBL" id="BSQG01000002">
    <property type="protein sequence ID" value="GLU47192.1"/>
    <property type="molecule type" value="Genomic_DNA"/>
</dbReference>
<accession>A0A9W6UHZ2</accession>
<name>A0A9W6UHZ2_9ACTN</name>
<evidence type="ECO:0000313" key="2">
    <source>
        <dbReference type="EMBL" id="GLU47192.1"/>
    </source>
</evidence>
<evidence type="ECO:0000259" key="1">
    <source>
        <dbReference type="Pfam" id="PF14230"/>
    </source>
</evidence>
<keyword evidence="3" id="KW-1185">Reference proteome</keyword>
<feature type="domain" description="DUF4333" evidence="1">
    <location>
        <begin position="60"/>
        <end position="133"/>
    </location>
</feature>
<proteinExistence type="predicted"/>
<dbReference type="Proteomes" id="UP001165092">
    <property type="component" value="Unassembled WGS sequence"/>
</dbReference>
<organism evidence="2 3">
    <name type="scientific">Nocardiopsis ansamitocini</name>
    <dbReference type="NCBI Taxonomy" id="1670832"/>
    <lineage>
        <taxon>Bacteria</taxon>
        <taxon>Bacillati</taxon>
        <taxon>Actinomycetota</taxon>
        <taxon>Actinomycetes</taxon>
        <taxon>Streptosporangiales</taxon>
        <taxon>Nocardiopsidaceae</taxon>
        <taxon>Nocardiopsis</taxon>
    </lineage>
</organism>
<evidence type="ECO:0000313" key="3">
    <source>
        <dbReference type="Proteomes" id="UP001165092"/>
    </source>
</evidence>
<sequence>MVEPLSPSFPELPRNASPLLRVSDSVGGSGREWERTRTMGVITARAGAVGLGAAALLLTSACGFDFGVGGMSVDKETVAAKTAEQLTETVGQAPDEVACPEDLPAEVGAEIRCELTAGGQTYGMTVTTTSVEGNDVNFDIKVDDQPTG</sequence>